<feature type="region of interest" description="Disordered" evidence="1">
    <location>
        <begin position="60"/>
        <end position="120"/>
    </location>
</feature>
<comment type="caution">
    <text evidence="2">The sequence shown here is derived from an EMBL/GenBank/DDBJ whole genome shotgun (WGS) entry which is preliminary data.</text>
</comment>
<dbReference type="GO" id="GO:0004526">
    <property type="term" value="F:ribonuclease P activity"/>
    <property type="evidence" value="ECO:0007669"/>
    <property type="project" value="TreeGrafter"/>
</dbReference>
<dbReference type="AlphaFoldDB" id="A0A9P6UGG7"/>
<dbReference type="Pfam" id="PF08228">
    <property type="entry name" value="RNase_P_pop3"/>
    <property type="match status" value="1"/>
</dbReference>
<dbReference type="GO" id="GO:0005655">
    <property type="term" value="C:nucleolar ribonuclease P complex"/>
    <property type="evidence" value="ECO:0007669"/>
    <property type="project" value="TreeGrafter"/>
</dbReference>
<organism evidence="2 3">
    <name type="scientific">Linnemannia gamsii</name>
    <dbReference type="NCBI Taxonomy" id="64522"/>
    <lineage>
        <taxon>Eukaryota</taxon>
        <taxon>Fungi</taxon>
        <taxon>Fungi incertae sedis</taxon>
        <taxon>Mucoromycota</taxon>
        <taxon>Mortierellomycotina</taxon>
        <taxon>Mortierellomycetes</taxon>
        <taxon>Mortierellales</taxon>
        <taxon>Mortierellaceae</taxon>
        <taxon>Linnemannia</taxon>
    </lineage>
</organism>
<feature type="compositionally biased region" description="Low complexity" evidence="1">
    <location>
        <begin position="92"/>
        <end position="119"/>
    </location>
</feature>
<feature type="compositionally biased region" description="Basic and acidic residues" evidence="1">
    <location>
        <begin position="60"/>
        <end position="72"/>
    </location>
</feature>
<dbReference type="GO" id="GO:0006364">
    <property type="term" value="P:rRNA processing"/>
    <property type="evidence" value="ECO:0007669"/>
    <property type="project" value="InterPro"/>
</dbReference>
<name>A0A9P6UGG7_9FUNG</name>
<evidence type="ECO:0008006" key="4">
    <source>
        <dbReference type="Google" id="ProtNLM"/>
    </source>
</evidence>
<proteinExistence type="predicted"/>
<evidence type="ECO:0000313" key="2">
    <source>
        <dbReference type="EMBL" id="KAG0293655.1"/>
    </source>
</evidence>
<dbReference type="GO" id="GO:0000172">
    <property type="term" value="C:ribonuclease MRP complex"/>
    <property type="evidence" value="ECO:0007669"/>
    <property type="project" value="TreeGrafter"/>
</dbReference>
<feature type="region of interest" description="Disordered" evidence="1">
    <location>
        <begin position="313"/>
        <end position="389"/>
    </location>
</feature>
<dbReference type="InterPro" id="IPR013241">
    <property type="entry name" value="RNase_P_Pop3"/>
</dbReference>
<dbReference type="GO" id="GO:0000171">
    <property type="term" value="F:ribonuclease MRP activity"/>
    <property type="evidence" value="ECO:0007669"/>
    <property type="project" value="TreeGrafter"/>
</dbReference>
<protein>
    <recommendedName>
        <fullName evidence="4">Ribosomal protein L7Ae/L30e/S12e/Gadd45 domain-containing protein</fullName>
    </recommendedName>
</protein>
<keyword evidence="3" id="KW-1185">Reference proteome</keyword>
<gene>
    <name evidence="2" type="ORF">BGZ97_005279</name>
</gene>
<evidence type="ECO:0000256" key="1">
    <source>
        <dbReference type="SAM" id="MobiDB-lite"/>
    </source>
</evidence>
<dbReference type="EMBL" id="JAAAIN010002397">
    <property type="protein sequence ID" value="KAG0293655.1"/>
    <property type="molecule type" value="Genomic_DNA"/>
</dbReference>
<reference evidence="2" key="1">
    <citation type="journal article" date="2020" name="Fungal Divers.">
        <title>Resolving the Mortierellaceae phylogeny through synthesis of multi-gene phylogenetics and phylogenomics.</title>
        <authorList>
            <person name="Vandepol N."/>
            <person name="Liber J."/>
            <person name="Desiro A."/>
            <person name="Na H."/>
            <person name="Kennedy M."/>
            <person name="Barry K."/>
            <person name="Grigoriev I.V."/>
            <person name="Miller A.N."/>
            <person name="O'Donnell K."/>
            <person name="Stajich J.E."/>
            <person name="Bonito G."/>
        </authorList>
    </citation>
    <scope>NUCLEOTIDE SEQUENCE</scope>
    <source>
        <strain evidence="2">NVP60</strain>
    </source>
</reference>
<dbReference type="GO" id="GO:0005829">
    <property type="term" value="C:cytosol"/>
    <property type="evidence" value="ECO:0007669"/>
    <property type="project" value="TreeGrafter"/>
</dbReference>
<sequence>MSGKKVAIAQGGMRGEAKKTKVVFKNVLDTPFNILWPEVSVDNNEIVLDTVCDMVKPIRDYHNSRPKQEAKPDKKHKKSSAKEPTGSASAKPSTALATLTNTSTSVVTSEPSTVAESTSTPPPAILKLTILGINAITKALERSIQDLAAHPAPTAIILCKGDLIPSHLYAHLGPMIAMLPGVLLFPLLKGSERRLSEALGLPAVGALAIQSTEGSREAEDLVMMLKGMVEPMTASWLPKVTPRPVVKDKSPKQPSATKPTGAATIDAGAGTVSTAGAVSGNTTEAPKVVANQPEYIVTNIKTIKTTMPIVVKTPKPAKSDNSNTNNNNNNNKGKGQQQQQSQQQKQKQQQSQGQNLKQKQQQANQGKNKKPPVDNLDSDRGQAKKAKNN</sequence>
<dbReference type="GO" id="GO:0034965">
    <property type="term" value="P:intronic box C/D snoRNA processing"/>
    <property type="evidence" value="ECO:0007669"/>
    <property type="project" value="TreeGrafter"/>
</dbReference>
<dbReference type="Proteomes" id="UP000823405">
    <property type="component" value="Unassembled WGS sequence"/>
</dbReference>
<dbReference type="PANTHER" id="PTHR28272:SF1">
    <property type="entry name" value="RIBONUCLEASES P_MRP PROTEIN SUBUNIT POP3"/>
    <property type="match status" value="1"/>
</dbReference>
<dbReference type="GO" id="GO:0008033">
    <property type="term" value="P:tRNA processing"/>
    <property type="evidence" value="ECO:0007669"/>
    <property type="project" value="InterPro"/>
</dbReference>
<dbReference type="PANTHER" id="PTHR28272">
    <property type="entry name" value="RIBONUCLEASES P/MRP PROTEIN SUBUNIT POP3"/>
    <property type="match status" value="1"/>
</dbReference>
<accession>A0A9P6UGG7</accession>
<feature type="region of interest" description="Disordered" evidence="1">
    <location>
        <begin position="240"/>
        <end position="267"/>
    </location>
</feature>
<evidence type="ECO:0000313" key="3">
    <source>
        <dbReference type="Proteomes" id="UP000823405"/>
    </source>
</evidence>
<feature type="compositionally biased region" description="Low complexity" evidence="1">
    <location>
        <begin position="319"/>
        <end position="366"/>
    </location>
</feature>
<dbReference type="OrthoDB" id="20109at2759"/>